<gene>
    <name evidence="2" type="primary">z720L</name>
    <name evidence="2" type="ORF">ATCV1_z720L</name>
</gene>
<protein>
    <submittedName>
        <fullName evidence="2">Uncharacterized protein z720L</fullName>
    </submittedName>
</protein>
<name>A7K9Y0_9PHYC</name>
<evidence type="ECO:0000313" key="3">
    <source>
        <dbReference type="Proteomes" id="UP000202420"/>
    </source>
</evidence>
<sequence length="66" mass="7124">MPPVPWGCLTLRFGRMFPSQNTTQQSTCFSLAPLSSALSRTTPGPHFKCGPTRQKPTIFSPTSGPS</sequence>
<dbReference type="EMBL" id="EF101928">
    <property type="protein sequence ID" value="ABT16854.1"/>
    <property type="molecule type" value="Genomic_DNA"/>
</dbReference>
<organism evidence="2 3">
    <name type="scientific">Chlorovirus heliozoae</name>
    <dbReference type="NCBI Taxonomy" id="322019"/>
    <lineage>
        <taxon>Viruses</taxon>
        <taxon>Varidnaviria</taxon>
        <taxon>Bamfordvirae</taxon>
        <taxon>Nucleocytoviricota</taxon>
        <taxon>Megaviricetes</taxon>
        <taxon>Algavirales</taxon>
        <taxon>Phycodnaviridae</taxon>
        <taxon>Chlorovirus</taxon>
    </lineage>
</organism>
<dbReference type="RefSeq" id="YP_001427201.1">
    <property type="nucleotide sequence ID" value="NC_008724.1"/>
</dbReference>
<accession>A7K9Y0</accession>
<evidence type="ECO:0000256" key="1">
    <source>
        <dbReference type="SAM" id="MobiDB-lite"/>
    </source>
</evidence>
<keyword evidence="3" id="KW-1185">Reference proteome</keyword>
<proteinExistence type="predicted"/>
<feature type="region of interest" description="Disordered" evidence="1">
    <location>
        <begin position="42"/>
        <end position="66"/>
    </location>
</feature>
<dbReference type="GeneID" id="5470325"/>
<dbReference type="Proteomes" id="UP000202420">
    <property type="component" value="Segment"/>
</dbReference>
<evidence type="ECO:0000313" key="2">
    <source>
        <dbReference type="EMBL" id="ABT16854.1"/>
    </source>
</evidence>
<reference evidence="2 3" key="1">
    <citation type="submission" date="2006-09" db="EMBL/GenBank/DDBJ databases">
        <title>Sequence and annotation of the 288-kb ATCV-1 virus that infects an endosymbiotic Chlorella strain of the heliozoon Acanthocystis turfacea.</title>
        <authorList>
            <person name="Fitzgerald L.A."/>
            <person name="Graves M.V."/>
            <person name="Li X."/>
            <person name="Pfitzner A.J.P."/>
            <person name="Hartigan J."/>
            <person name="Van Etten J.L."/>
        </authorList>
    </citation>
    <scope>NUCLEOTIDE SEQUENCE [LARGE SCALE GENOMIC DNA]</scope>
    <source>
        <strain evidence="2 3">ATCV-1</strain>
    </source>
</reference>
<dbReference type="KEGG" id="vg:5470325"/>
<feature type="compositionally biased region" description="Polar residues" evidence="1">
    <location>
        <begin position="54"/>
        <end position="66"/>
    </location>
</feature>